<protein>
    <submittedName>
        <fullName evidence="1">Unplaced genomic scaffold GYMLUscaffold_71, whole genome shotgun sequence</fullName>
    </submittedName>
</protein>
<dbReference type="HOGENOM" id="CLU_2121355_0_0_1"/>
<evidence type="ECO:0000313" key="2">
    <source>
        <dbReference type="Proteomes" id="UP000053593"/>
    </source>
</evidence>
<organism evidence="1 2">
    <name type="scientific">Collybiopsis luxurians FD-317 M1</name>
    <dbReference type="NCBI Taxonomy" id="944289"/>
    <lineage>
        <taxon>Eukaryota</taxon>
        <taxon>Fungi</taxon>
        <taxon>Dikarya</taxon>
        <taxon>Basidiomycota</taxon>
        <taxon>Agaricomycotina</taxon>
        <taxon>Agaricomycetes</taxon>
        <taxon>Agaricomycetidae</taxon>
        <taxon>Agaricales</taxon>
        <taxon>Marasmiineae</taxon>
        <taxon>Omphalotaceae</taxon>
        <taxon>Collybiopsis</taxon>
        <taxon>Collybiopsis luxurians</taxon>
    </lineage>
</organism>
<dbReference type="EMBL" id="KN834819">
    <property type="protein sequence ID" value="KIK54118.1"/>
    <property type="molecule type" value="Genomic_DNA"/>
</dbReference>
<proteinExistence type="predicted"/>
<gene>
    <name evidence="1" type="ORF">GYMLUDRAFT_917011</name>
</gene>
<dbReference type="AlphaFoldDB" id="A0A0D0CGP7"/>
<dbReference type="OrthoDB" id="2854992at2759"/>
<dbReference type="Proteomes" id="UP000053593">
    <property type="component" value="Unassembled WGS sequence"/>
</dbReference>
<evidence type="ECO:0000313" key="1">
    <source>
        <dbReference type="EMBL" id="KIK54118.1"/>
    </source>
</evidence>
<name>A0A0D0CGP7_9AGAR</name>
<reference evidence="1 2" key="1">
    <citation type="submission" date="2014-04" db="EMBL/GenBank/DDBJ databases">
        <title>Evolutionary Origins and Diversification of the Mycorrhizal Mutualists.</title>
        <authorList>
            <consortium name="DOE Joint Genome Institute"/>
            <consortium name="Mycorrhizal Genomics Consortium"/>
            <person name="Kohler A."/>
            <person name="Kuo A."/>
            <person name="Nagy L.G."/>
            <person name="Floudas D."/>
            <person name="Copeland A."/>
            <person name="Barry K.W."/>
            <person name="Cichocki N."/>
            <person name="Veneault-Fourrey C."/>
            <person name="LaButti K."/>
            <person name="Lindquist E.A."/>
            <person name="Lipzen A."/>
            <person name="Lundell T."/>
            <person name="Morin E."/>
            <person name="Murat C."/>
            <person name="Riley R."/>
            <person name="Ohm R."/>
            <person name="Sun H."/>
            <person name="Tunlid A."/>
            <person name="Henrissat B."/>
            <person name="Grigoriev I.V."/>
            <person name="Hibbett D.S."/>
            <person name="Martin F."/>
        </authorList>
    </citation>
    <scope>NUCLEOTIDE SEQUENCE [LARGE SCALE GENOMIC DNA]</scope>
    <source>
        <strain evidence="1 2">FD-317 M1</strain>
    </source>
</reference>
<keyword evidence="2" id="KW-1185">Reference proteome</keyword>
<sequence length="114" mass="12476">MSGGRAQQITAAIVLLIQSWQIPSGAYAGVSGLDSIGRSMCTLVDQTVGLLVFYGLFDLCFYTESEKIGLARMNMVHTTRPGESLKSTVVSYRARWADIGNRYRVTRAGHQNST</sequence>
<accession>A0A0D0CGP7</accession>